<proteinExistence type="predicted"/>
<evidence type="ECO:0000313" key="2">
    <source>
        <dbReference type="EMBL" id="MDT0616110.1"/>
    </source>
</evidence>
<evidence type="ECO:0000256" key="1">
    <source>
        <dbReference type="SAM" id="MobiDB-lite"/>
    </source>
</evidence>
<feature type="compositionally biased region" description="Pro residues" evidence="1">
    <location>
        <begin position="187"/>
        <end position="197"/>
    </location>
</feature>
<protein>
    <submittedName>
        <fullName evidence="2">Uncharacterized protein</fullName>
    </submittedName>
</protein>
<organism evidence="2 3">
    <name type="scientific">Streptomyces lancefieldiae</name>
    <dbReference type="NCBI Taxonomy" id="3075520"/>
    <lineage>
        <taxon>Bacteria</taxon>
        <taxon>Bacillati</taxon>
        <taxon>Actinomycetota</taxon>
        <taxon>Actinomycetes</taxon>
        <taxon>Kitasatosporales</taxon>
        <taxon>Streptomycetaceae</taxon>
        <taxon>Streptomyces</taxon>
    </lineage>
</organism>
<reference evidence="2" key="1">
    <citation type="submission" date="2024-05" db="EMBL/GenBank/DDBJ databases">
        <title>30 novel species of actinomycetes from the DSMZ collection.</title>
        <authorList>
            <person name="Nouioui I."/>
        </authorList>
    </citation>
    <scope>NUCLEOTIDE SEQUENCE</scope>
    <source>
        <strain evidence="2">DSM 40712</strain>
    </source>
</reference>
<feature type="non-terminal residue" evidence="2">
    <location>
        <position position="1"/>
    </location>
</feature>
<gene>
    <name evidence="2" type="ORF">RM812_39060</name>
</gene>
<comment type="caution">
    <text evidence="2">The sequence shown here is derived from an EMBL/GenBank/DDBJ whole genome shotgun (WGS) entry which is preliminary data.</text>
</comment>
<keyword evidence="3" id="KW-1185">Reference proteome</keyword>
<name>A0ABU3B1V8_9ACTN</name>
<evidence type="ECO:0000313" key="3">
    <source>
        <dbReference type="Proteomes" id="UP001180724"/>
    </source>
</evidence>
<dbReference type="Proteomes" id="UP001180724">
    <property type="component" value="Unassembled WGS sequence"/>
</dbReference>
<feature type="compositionally biased region" description="Basic and acidic residues" evidence="1">
    <location>
        <begin position="161"/>
        <end position="184"/>
    </location>
</feature>
<accession>A0ABU3B1V8</accession>
<dbReference type="EMBL" id="JAVRFH010000097">
    <property type="protein sequence ID" value="MDT0616110.1"/>
    <property type="molecule type" value="Genomic_DNA"/>
</dbReference>
<feature type="region of interest" description="Disordered" evidence="1">
    <location>
        <begin position="161"/>
        <end position="197"/>
    </location>
</feature>
<sequence length="197" mass="20199">GVAASTAGPIPEDPTRGVRSASLWVRSDGAQLAELVAKVDAGELRLHVAAHRRPAAAPLPRADLDQAKHAAASLLAAPEPSIAAFQTRAGLAALELDTNGPHTHSLVPALTEVARLDAYAACDVLGHPAARAILDTERASSLGSAVAHAGLGADALPADHQRSLSESVAHGEAELRRLLRDDKAAPGNPPKEVPQPT</sequence>